<evidence type="ECO:0000313" key="4">
    <source>
        <dbReference type="EMBL" id="QTL96767.1"/>
    </source>
</evidence>
<reference evidence="4" key="1">
    <citation type="submission" date="2019-12" db="EMBL/GenBank/DDBJ databases">
        <authorList>
            <person name="zhang j."/>
            <person name="sun C.M."/>
        </authorList>
    </citation>
    <scope>NUCLEOTIDE SEQUENCE</scope>
    <source>
        <strain evidence="4">NS-1</strain>
    </source>
</reference>
<organism evidence="4 5">
    <name type="scientific">Iocasia fonsfrigidae</name>
    <dbReference type="NCBI Taxonomy" id="2682810"/>
    <lineage>
        <taxon>Bacteria</taxon>
        <taxon>Bacillati</taxon>
        <taxon>Bacillota</taxon>
        <taxon>Clostridia</taxon>
        <taxon>Halanaerobiales</taxon>
        <taxon>Halanaerobiaceae</taxon>
        <taxon>Iocasia</taxon>
    </lineage>
</organism>
<keyword evidence="3" id="KW-0859">Xylose metabolism</keyword>
<accession>A0A8A7KD04</accession>
<dbReference type="Pfam" id="PF13412">
    <property type="entry name" value="HTH_24"/>
    <property type="match status" value="1"/>
</dbReference>
<gene>
    <name evidence="4" type="ORF">GM661_01650</name>
</gene>
<evidence type="ECO:0000256" key="1">
    <source>
        <dbReference type="ARBA" id="ARBA00002486"/>
    </source>
</evidence>
<keyword evidence="5" id="KW-1185">Reference proteome</keyword>
<comment type="similarity">
    <text evidence="2">Belongs to the ROK (NagC/XylR) family.</text>
</comment>
<dbReference type="PANTHER" id="PTHR18964">
    <property type="entry name" value="ROK (REPRESSOR, ORF, KINASE) FAMILY"/>
    <property type="match status" value="1"/>
</dbReference>
<dbReference type="EMBL" id="CP046640">
    <property type="protein sequence ID" value="QTL96767.1"/>
    <property type="molecule type" value="Genomic_DNA"/>
</dbReference>
<dbReference type="Gene3D" id="1.10.10.10">
    <property type="entry name" value="Winged helix-like DNA-binding domain superfamily/Winged helix DNA-binding domain"/>
    <property type="match status" value="1"/>
</dbReference>
<dbReference type="CDD" id="cd24076">
    <property type="entry name" value="ASKHA_ATPase_ROK_BsXylR-like"/>
    <property type="match status" value="1"/>
</dbReference>
<dbReference type="Proteomes" id="UP000665020">
    <property type="component" value="Chromosome"/>
</dbReference>
<dbReference type="Pfam" id="PF00480">
    <property type="entry name" value="ROK"/>
    <property type="match status" value="1"/>
</dbReference>
<dbReference type="InterPro" id="IPR036388">
    <property type="entry name" value="WH-like_DNA-bd_sf"/>
</dbReference>
<evidence type="ECO:0000256" key="2">
    <source>
        <dbReference type="ARBA" id="ARBA00006479"/>
    </source>
</evidence>
<dbReference type="InterPro" id="IPR049874">
    <property type="entry name" value="ROK_cs"/>
</dbReference>
<protein>
    <submittedName>
        <fullName evidence="4">ROK family protein</fullName>
    </submittedName>
</protein>
<dbReference type="InterPro" id="IPR000600">
    <property type="entry name" value="ROK"/>
</dbReference>
<proteinExistence type="inferred from homology"/>
<keyword evidence="3" id="KW-0119">Carbohydrate metabolism</keyword>
<name>A0A8A7KD04_9FIRM</name>
<dbReference type="InterPro" id="IPR043129">
    <property type="entry name" value="ATPase_NBD"/>
</dbReference>
<evidence type="ECO:0000256" key="3">
    <source>
        <dbReference type="ARBA" id="ARBA00022629"/>
    </source>
</evidence>
<evidence type="ECO:0000313" key="5">
    <source>
        <dbReference type="Proteomes" id="UP000665020"/>
    </source>
</evidence>
<sequence length="386" mass="42827">MEIKVGNSLFIRDLNQLGIFKSIHKYGPISRKELADNTGYSAATVTNHVKTLLKNGYVIETEKGDSTGGRKPVYLTVNPHKAYIFAVSIEVKEVKLIMFNLKFSIETKLTFPIVDKNPTGVVQRLLQEIDMMLMDKGISLENVMGIGISVPGLIDRGKQALDFAPNLGWRKIAIAEMLREKYDLPIVIENEANAAVIGEREFVYPDINNIVYVSINEGIGCGIIFDGKLYRGASGNAGEFGHIIINSSGPYCHCGNKGCWETLASENYIVKTVNKKLDTKMTKEEIYQQGKKGNKQIIDILHETGENIGIGLVNIINSLSPAYLILGGHISSVKDIIYDQMINVLKDETLAISFEKTTIKFTKLKDLAVVYGMAQLVYNKSLNLQE</sequence>
<dbReference type="AlphaFoldDB" id="A0A8A7KD04"/>
<dbReference type="RefSeq" id="WP_125987537.1">
    <property type="nucleotide sequence ID" value="NZ_CP046640.1"/>
</dbReference>
<dbReference type="SUPFAM" id="SSF46785">
    <property type="entry name" value="Winged helix' DNA-binding domain"/>
    <property type="match status" value="1"/>
</dbReference>
<dbReference type="KEGG" id="ifn:GM661_01650"/>
<dbReference type="GO" id="GO:0042732">
    <property type="term" value="P:D-xylose metabolic process"/>
    <property type="evidence" value="ECO:0007669"/>
    <property type="project" value="UniProtKB-KW"/>
</dbReference>
<dbReference type="CDD" id="cd00090">
    <property type="entry name" value="HTH_ARSR"/>
    <property type="match status" value="1"/>
</dbReference>
<dbReference type="InterPro" id="IPR011991">
    <property type="entry name" value="ArsR-like_HTH"/>
</dbReference>
<dbReference type="PROSITE" id="PS01125">
    <property type="entry name" value="ROK"/>
    <property type="match status" value="1"/>
</dbReference>
<dbReference type="InterPro" id="IPR036390">
    <property type="entry name" value="WH_DNA-bd_sf"/>
</dbReference>
<dbReference type="Gene3D" id="3.30.420.40">
    <property type="match status" value="2"/>
</dbReference>
<dbReference type="PANTHER" id="PTHR18964:SF149">
    <property type="entry name" value="BIFUNCTIONAL UDP-N-ACETYLGLUCOSAMINE 2-EPIMERASE_N-ACETYLMANNOSAMINE KINASE"/>
    <property type="match status" value="1"/>
</dbReference>
<comment type="function">
    <text evidence="1">Transcriptional repressor of xylose-utilizing enzymes.</text>
</comment>
<dbReference type="SUPFAM" id="SSF53067">
    <property type="entry name" value="Actin-like ATPase domain"/>
    <property type="match status" value="2"/>
</dbReference>